<dbReference type="InterPro" id="IPR050556">
    <property type="entry name" value="Type_II_TA_system_RNase"/>
</dbReference>
<dbReference type="GO" id="GO:0000287">
    <property type="term" value="F:magnesium ion binding"/>
    <property type="evidence" value="ECO:0007669"/>
    <property type="project" value="UniProtKB-UniRule"/>
</dbReference>
<dbReference type="InterPro" id="IPR002716">
    <property type="entry name" value="PIN_dom"/>
</dbReference>
<evidence type="ECO:0000256" key="1">
    <source>
        <dbReference type="ARBA" id="ARBA00001946"/>
    </source>
</evidence>
<dbReference type="SUPFAM" id="SSF88723">
    <property type="entry name" value="PIN domain-like"/>
    <property type="match status" value="1"/>
</dbReference>
<evidence type="ECO:0000259" key="9">
    <source>
        <dbReference type="Pfam" id="PF01850"/>
    </source>
</evidence>
<keyword evidence="4 8" id="KW-0479">Metal-binding</keyword>
<evidence type="ECO:0000256" key="8">
    <source>
        <dbReference type="HAMAP-Rule" id="MF_00265"/>
    </source>
</evidence>
<keyword evidence="5 8" id="KW-0378">Hydrolase</keyword>
<dbReference type="GO" id="GO:0004540">
    <property type="term" value="F:RNA nuclease activity"/>
    <property type="evidence" value="ECO:0007669"/>
    <property type="project" value="InterPro"/>
</dbReference>
<evidence type="ECO:0000313" key="10">
    <source>
        <dbReference type="EMBL" id="NJJ03098.1"/>
    </source>
</evidence>
<dbReference type="PANTHER" id="PTHR33653">
    <property type="entry name" value="RIBONUCLEASE VAPC2"/>
    <property type="match status" value="1"/>
</dbReference>
<evidence type="ECO:0000313" key="11">
    <source>
        <dbReference type="Proteomes" id="UP000591626"/>
    </source>
</evidence>
<dbReference type="Proteomes" id="UP000591626">
    <property type="component" value="Unassembled WGS sequence"/>
</dbReference>
<dbReference type="EMBL" id="JAAUVV010000002">
    <property type="protein sequence ID" value="NJJ03098.1"/>
    <property type="molecule type" value="Genomic_DNA"/>
</dbReference>
<comment type="cofactor">
    <cofactor evidence="1 8">
        <name>Mg(2+)</name>
        <dbReference type="ChEBI" id="CHEBI:18420"/>
    </cofactor>
</comment>
<evidence type="ECO:0000256" key="2">
    <source>
        <dbReference type="ARBA" id="ARBA00022649"/>
    </source>
</evidence>
<dbReference type="EC" id="3.1.-.-" evidence="8"/>
<reference evidence="10 11" key="1">
    <citation type="submission" date="2020-03" db="EMBL/GenBank/DDBJ databases">
        <title>Draft genome sequences of bacterial isolates from the female urobiome.</title>
        <authorList>
            <person name="Miller-Ensminger T."/>
            <person name="Wolfe A.J."/>
            <person name="Putonti C."/>
        </authorList>
    </citation>
    <scope>NUCLEOTIDE SEQUENCE [LARGE SCALE GENOMIC DNA]</scope>
    <source>
        <strain evidence="10 11">UMB8490</strain>
    </source>
</reference>
<dbReference type="PANTHER" id="PTHR33653:SF1">
    <property type="entry name" value="RIBONUCLEASE VAPC2"/>
    <property type="match status" value="1"/>
</dbReference>
<keyword evidence="6 8" id="KW-0460">Magnesium</keyword>
<evidence type="ECO:0000256" key="3">
    <source>
        <dbReference type="ARBA" id="ARBA00022722"/>
    </source>
</evidence>
<keyword evidence="2 8" id="KW-1277">Toxin-antitoxin system</keyword>
<dbReference type="Gene3D" id="3.40.50.1010">
    <property type="entry name" value="5'-nuclease"/>
    <property type="match status" value="1"/>
</dbReference>
<accession>A0AAP6XKQ7</accession>
<evidence type="ECO:0000256" key="7">
    <source>
        <dbReference type="ARBA" id="ARBA00038093"/>
    </source>
</evidence>
<dbReference type="GO" id="GO:0016787">
    <property type="term" value="F:hydrolase activity"/>
    <property type="evidence" value="ECO:0007669"/>
    <property type="project" value="UniProtKB-KW"/>
</dbReference>
<dbReference type="CDD" id="cd18732">
    <property type="entry name" value="PIN_MtVapC4-C5_like"/>
    <property type="match status" value="1"/>
</dbReference>
<keyword evidence="3 8" id="KW-0540">Nuclease</keyword>
<dbReference type="Pfam" id="PF01850">
    <property type="entry name" value="PIN"/>
    <property type="match status" value="1"/>
</dbReference>
<protein>
    <recommendedName>
        <fullName evidence="8">Ribonuclease VapC</fullName>
        <shortName evidence="8">RNase VapC</shortName>
        <ecNumber evidence="8">3.1.-.-</ecNumber>
    </recommendedName>
    <alternativeName>
        <fullName evidence="8">Toxin VapC</fullName>
    </alternativeName>
</protein>
<evidence type="ECO:0000256" key="5">
    <source>
        <dbReference type="ARBA" id="ARBA00022801"/>
    </source>
</evidence>
<comment type="function">
    <text evidence="8">Toxic component of a toxin-antitoxin (TA) system. An RNase.</text>
</comment>
<dbReference type="InterPro" id="IPR022907">
    <property type="entry name" value="VapC_family"/>
</dbReference>
<feature type="domain" description="PIN" evidence="9">
    <location>
        <begin position="8"/>
        <end position="119"/>
    </location>
</feature>
<evidence type="ECO:0000256" key="4">
    <source>
        <dbReference type="ARBA" id="ARBA00022723"/>
    </source>
</evidence>
<comment type="similarity">
    <text evidence="7 8">Belongs to the PINc/VapC protein family.</text>
</comment>
<keyword evidence="8" id="KW-0800">Toxin</keyword>
<comment type="caution">
    <text evidence="10">The sequence shown here is derived from an EMBL/GenBank/DDBJ whole genome shotgun (WGS) entry which is preliminary data.</text>
</comment>
<sequence length="133" mass="14605">MRVTRRGLLDTSVLLDLDEIDPNLLPEQWTISSIAFAELAAGPVAAQDPLERARRSNQARAIAELVECIPFDDRAAQAYALVYGAVIRAGRKPRGRAFDLLIASTAVAEGLDLYTRNPQDFRGLEELLNVISV</sequence>
<dbReference type="GO" id="GO:0090729">
    <property type="term" value="F:toxin activity"/>
    <property type="evidence" value="ECO:0007669"/>
    <property type="project" value="UniProtKB-KW"/>
</dbReference>
<gene>
    <name evidence="8" type="primary">vapC</name>
    <name evidence="10" type="ORF">HC138_01705</name>
</gene>
<organism evidence="10 11">
    <name type="scientific">Corynebacterium coyleae</name>
    <dbReference type="NCBI Taxonomy" id="53374"/>
    <lineage>
        <taxon>Bacteria</taxon>
        <taxon>Bacillati</taxon>
        <taxon>Actinomycetota</taxon>
        <taxon>Actinomycetes</taxon>
        <taxon>Mycobacteriales</taxon>
        <taxon>Corynebacteriaceae</taxon>
        <taxon>Corynebacterium</taxon>
    </lineage>
</organism>
<dbReference type="InterPro" id="IPR029060">
    <property type="entry name" value="PIN-like_dom_sf"/>
</dbReference>
<evidence type="ECO:0000256" key="6">
    <source>
        <dbReference type="ARBA" id="ARBA00022842"/>
    </source>
</evidence>
<feature type="binding site" evidence="8">
    <location>
        <position position="99"/>
    </location>
    <ligand>
        <name>Mg(2+)</name>
        <dbReference type="ChEBI" id="CHEBI:18420"/>
    </ligand>
</feature>
<dbReference type="AlphaFoldDB" id="A0AAP6XKQ7"/>
<feature type="binding site" evidence="8">
    <location>
        <position position="10"/>
    </location>
    <ligand>
        <name>Mg(2+)</name>
        <dbReference type="ChEBI" id="CHEBI:18420"/>
    </ligand>
</feature>
<proteinExistence type="inferred from homology"/>
<dbReference type="HAMAP" id="MF_00265">
    <property type="entry name" value="VapC_Nob1"/>
    <property type="match status" value="1"/>
</dbReference>
<name>A0AAP6XKQ7_9CORY</name>